<dbReference type="InterPro" id="IPR006026">
    <property type="entry name" value="Peptidase_Metallo"/>
</dbReference>
<dbReference type="GO" id="GO:0008237">
    <property type="term" value="F:metallopeptidase activity"/>
    <property type="evidence" value="ECO:0007669"/>
    <property type="project" value="InterPro"/>
</dbReference>
<evidence type="ECO:0000256" key="5">
    <source>
        <dbReference type="ARBA" id="ARBA00022737"/>
    </source>
</evidence>
<evidence type="ECO:0000256" key="4">
    <source>
        <dbReference type="ARBA" id="ARBA00022525"/>
    </source>
</evidence>
<dbReference type="GO" id="GO:0008270">
    <property type="term" value="F:zinc ion binding"/>
    <property type="evidence" value="ECO:0007669"/>
    <property type="project" value="InterPro"/>
</dbReference>
<dbReference type="InterPro" id="IPR001343">
    <property type="entry name" value="Hemolysn_Ca-bd"/>
</dbReference>
<dbReference type="AlphaFoldDB" id="A0A327XJX5"/>
<comment type="subcellular location">
    <subcellularLocation>
        <location evidence="2">Secreted</location>
    </subcellularLocation>
</comment>
<proteinExistence type="inferred from homology"/>
<dbReference type="GO" id="GO:0005615">
    <property type="term" value="C:extracellular space"/>
    <property type="evidence" value="ECO:0007669"/>
    <property type="project" value="InterPro"/>
</dbReference>
<evidence type="ECO:0000256" key="1">
    <source>
        <dbReference type="ARBA" id="ARBA00001913"/>
    </source>
</evidence>
<evidence type="ECO:0000313" key="7">
    <source>
        <dbReference type="EMBL" id="RAK08421.1"/>
    </source>
</evidence>
<organism evidence="7 8">
    <name type="scientific">Salipiger aestuarii</name>
    <dbReference type="NCBI Taxonomy" id="568098"/>
    <lineage>
        <taxon>Bacteria</taxon>
        <taxon>Pseudomonadati</taxon>
        <taxon>Pseudomonadota</taxon>
        <taxon>Alphaproteobacteria</taxon>
        <taxon>Rhodobacterales</taxon>
        <taxon>Roseobacteraceae</taxon>
        <taxon>Salipiger</taxon>
    </lineage>
</organism>
<dbReference type="SUPFAM" id="SSF51120">
    <property type="entry name" value="beta-Roll"/>
    <property type="match status" value="4"/>
</dbReference>
<dbReference type="InterPro" id="IPR050557">
    <property type="entry name" value="RTX_toxin/Mannuronan_C5-epim"/>
</dbReference>
<dbReference type="Pfam" id="PF08548">
    <property type="entry name" value="Peptidase_M10_C"/>
    <property type="match status" value="1"/>
</dbReference>
<gene>
    <name evidence="7" type="ORF">ATI53_10825</name>
</gene>
<keyword evidence="8" id="KW-1185">Reference proteome</keyword>
<dbReference type="PRINTS" id="PR00313">
    <property type="entry name" value="CABNDNGRPT"/>
</dbReference>
<accession>A0A327XJX5</accession>
<evidence type="ECO:0000259" key="6">
    <source>
        <dbReference type="SMART" id="SM00235"/>
    </source>
</evidence>
<dbReference type="Proteomes" id="UP000249165">
    <property type="component" value="Unassembled WGS sequence"/>
</dbReference>
<dbReference type="OrthoDB" id="7355596at2"/>
<reference evidence="7 8" key="1">
    <citation type="submission" date="2018-06" db="EMBL/GenBank/DDBJ databases">
        <title>Genomic Encyclopedia of Archaeal and Bacterial Type Strains, Phase II (KMG-II): from individual species to whole genera.</title>
        <authorList>
            <person name="Goeker M."/>
        </authorList>
    </citation>
    <scope>NUCLEOTIDE SEQUENCE [LARGE SCALE GENOMIC DNA]</scope>
    <source>
        <strain evidence="7 8">DSM 22011</strain>
    </source>
</reference>
<dbReference type="PANTHER" id="PTHR38340">
    <property type="entry name" value="S-LAYER PROTEIN"/>
    <property type="match status" value="1"/>
</dbReference>
<feature type="domain" description="Peptidase metallopeptidase" evidence="6">
    <location>
        <begin position="24"/>
        <end position="177"/>
    </location>
</feature>
<keyword evidence="4" id="KW-0964">Secreted</keyword>
<dbReference type="Gene3D" id="3.40.390.10">
    <property type="entry name" value="Collagenase (Catalytic Domain)"/>
    <property type="match status" value="1"/>
</dbReference>
<comment type="cofactor">
    <cofactor evidence="1">
        <name>Ca(2+)</name>
        <dbReference type="ChEBI" id="CHEBI:29108"/>
    </cofactor>
</comment>
<name>A0A327XJX5_9RHOB</name>
<evidence type="ECO:0000313" key="8">
    <source>
        <dbReference type="Proteomes" id="UP000249165"/>
    </source>
</evidence>
<dbReference type="GO" id="GO:0006508">
    <property type="term" value="P:proteolysis"/>
    <property type="evidence" value="ECO:0007669"/>
    <property type="project" value="InterPro"/>
</dbReference>
<dbReference type="InterPro" id="IPR011049">
    <property type="entry name" value="Serralysin-like_metalloprot_C"/>
</dbReference>
<dbReference type="InterPro" id="IPR013858">
    <property type="entry name" value="Peptidase_M10B_C"/>
</dbReference>
<protein>
    <submittedName>
        <fullName evidence="7">Serralysin</fullName>
    </submittedName>
</protein>
<dbReference type="InterPro" id="IPR034033">
    <property type="entry name" value="Serralysin-like"/>
</dbReference>
<keyword evidence="5" id="KW-0677">Repeat</keyword>
<dbReference type="SUPFAM" id="SSF55486">
    <property type="entry name" value="Metalloproteases ('zincins'), catalytic domain"/>
    <property type="match status" value="1"/>
</dbReference>
<dbReference type="GO" id="GO:0005509">
    <property type="term" value="F:calcium ion binding"/>
    <property type="evidence" value="ECO:0007669"/>
    <property type="project" value="InterPro"/>
</dbReference>
<dbReference type="Gene3D" id="2.150.10.10">
    <property type="entry name" value="Serralysin-like metalloprotease, C-terminal"/>
    <property type="match status" value="5"/>
</dbReference>
<dbReference type="SMART" id="SM00235">
    <property type="entry name" value="ZnMc"/>
    <property type="match status" value="1"/>
</dbReference>
<dbReference type="CDD" id="cd04277">
    <property type="entry name" value="ZnMc_serralysin_like"/>
    <property type="match status" value="1"/>
</dbReference>
<sequence length="653" mass="67963">MPPPLPTATIDEFAEYLVSGYWTPHAFDTSRSNQITVNLTGLTADGRQLARWAMDAWEAVADIVFVETTLTAQIDFDDAYAGAYSGSTYYTAGVISSAYVNISQSWIDAYGSTIDSYAFSTYVHELGHALGLGHLGDYDGNAVYTEDAIFANDSWQVSIMSYFDQTDNTAVDASYGDLLTPMMADILAIQMVYGPPGATSVSAGNTTWGQHSTLGTYLGAYFTLMAENHTDMALYLGDPTALTLYDVSGHDLVDLSFATRDMFIDLRPGHFSDVAGGTGNIGIALGTVLEDLRAGAGDDTVIGNGADNLILGNAGNDSLSGMAGSDTLGGGNGDDRLRGGAQDDVLWGGNGVDVVWGDNGRDIIWLGAGGDIFNDNTQAGIYGADQAHGGNGNDSLNGGGGRDRLWGDAGNDLVRGGNQDDVLHGGAGDDMVQGGNGRDRAWLGDGDDIFHDNAQGGQYAADTVYGGAGNDTIIGGGGDDRFYGGDGADRVLGGAGRDLLNGGRQNDRLWGGSGDDTVLGSNGSDRAWLGNGNDYFEDDEQVVFGNDRIWAGNGNDTILLGGGDDTVTGGAGADSFVFSSTEGDDLVTDYQLGIDSLTFSQEIWNGGLTVAQAVDSFAEVVSGSLVFTFEPGYSVTLEGIVGTAAIADDITLV</sequence>
<dbReference type="EMBL" id="QLMG01000082">
    <property type="protein sequence ID" value="RAK08421.1"/>
    <property type="molecule type" value="Genomic_DNA"/>
</dbReference>
<dbReference type="InterPro" id="IPR024079">
    <property type="entry name" value="MetalloPept_cat_dom_sf"/>
</dbReference>
<comment type="similarity">
    <text evidence="3">Belongs to the peptidase M10B family.</text>
</comment>
<dbReference type="PANTHER" id="PTHR38340:SF1">
    <property type="entry name" value="S-LAYER PROTEIN"/>
    <property type="match status" value="1"/>
</dbReference>
<evidence type="ECO:0000256" key="2">
    <source>
        <dbReference type="ARBA" id="ARBA00004613"/>
    </source>
</evidence>
<evidence type="ECO:0000256" key="3">
    <source>
        <dbReference type="ARBA" id="ARBA00009490"/>
    </source>
</evidence>
<comment type="caution">
    <text evidence="7">The sequence shown here is derived from an EMBL/GenBank/DDBJ whole genome shotgun (WGS) entry which is preliminary data.</text>
</comment>
<dbReference type="Pfam" id="PF00353">
    <property type="entry name" value="HemolysinCabind"/>
    <property type="match status" value="5"/>
</dbReference>
<dbReference type="RefSeq" id="WP_111551376.1">
    <property type="nucleotide sequence ID" value="NZ_LIQE01000094.1"/>
</dbReference>